<evidence type="ECO:0000256" key="1">
    <source>
        <dbReference type="ARBA" id="ARBA00008056"/>
    </source>
</evidence>
<dbReference type="Pfam" id="PF03171">
    <property type="entry name" value="2OG-FeII_Oxy"/>
    <property type="match status" value="1"/>
</dbReference>
<evidence type="ECO:0000259" key="5">
    <source>
        <dbReference type="PROSITE" id="PS51471"/>
    </source>
</evidence>
<dbReference type="OMA" id="FFKARTH"/>
<keyword evidence="4" id="KW-0560">Oxidoreductase</keyword>
<accession>A0A1R3GT38</accession>
<dbReference type="InterPro" id="IPR050295">
    <property type="entry name" value="Plant_2OG-oxidoreductases"/>
</dbReference>
<gene>
    <name evidence="6" type="ORF">CCACVL1_23620</name>
</gene>
<dbReference type="InterPro" id="IPR026992">
    <property type="entry name" value="DIOX_N"/>
</dbReference>
<dbReference type="FunFam" id="2.60.120.330:FF:000134">
    <property type="entry name" value="Uncharacterized protein"/>
    <property type="match status" value="1"/>
</dbReference>
<evidence type="ECO:0000313" key="7">
    <source>
        <dbReference type="Proteomes" id="UP000188268"/>
    </source>
</evidence>
<evidence type="ECO:0000256" key="4">
    <source>
        <dbReference type="RuleBase" id="RU003682"/>
    </source>
</evidence>
<dbReference type="Proteomes" id="UP000188268">
    <property type="component" value="Unassembled WGS sequence"/>
</dbReference>
<dbReference type="GO" id="GO:0046872">
    <property type="term" value="F:metal ion binding"/>
    <property type="evidence" value="ECO:0007669"/>
    <property type="project" value="UniProtKB-KW"/>
</dbReference>
<keyword evidence="7" id="KW-1185">Reference proteome</keyword>
<dbReference type="GO" id="GO:0051213">
    <property type="term" value="F:dioxygenase activity"/>
    <property type="evidence" value="ECO:0007669"/>
    <property type="project" value="UniProtKB-KW"/>
</dbReference>
<dbReference type="SUPFAM" id="SSF51197">
    <property type="entry name" value="Clavaminate synthase-like"/>
    <property type="match status" value="1"/>
</dbReference>
<evidence type="ECO:0000256" key="3">
    <source>
        <dbReference type="ARBA" id="ARBA00023004"/>
    </source>
</evidence>
<organism evidence="6 7">
    <name type="scientific">Corchorus capsularis</name>
    <name type="common">Jute</name>
    <dbReference type="NCBI Taxonomy" id="210143"/>
    <lineage>
        <taxon>Eukaryota</taxon>
        <taxon>Viridiplantae</taxon>
        <taxon>Streptophyta</taxon>
        <taxon>Embryophyta</taxon>
        <taxon>Tracheophyta</taxon>
        <taxon>Spermatophyta</taxon>
        <taxon>Magnoliopsida</taxon>
        <taxon>eudicotyledons</taxon>
        <taxon>Gunneridae</taxon>
        <taxon>Pentapetalae</taxon>
        <taxon>rosids</taxon>
        <taxon>malvids</taxon>
        <taxon>Malvales</taxon>
        <taxon>Malvaceae</taxon>
        <taxon>Grewioideae</taxon>
        <taxon>Apeibeae</taxon>
        <taxon>Corchorus</taxon>
    </lineage>
</organism>
<protein>
    <submittedName>
        <fullName evidence="6">Oxoglutarate/iron-dependent dioxygenase</fullName>
    </submittedName>
</protein>
<comment type="caution">
    <text evidence="6">The sequence shown here is derived from an EMBL/GenBank/DDBJ whole genome shotgun (WGS) entry which is preliminary data.</text>
</comment>
<dbReference type="InterPro" id="IPR005123">
    <property type="entry name" value="Oxoglu/Fe-dep_dioxygenase_dom"/>
</dbReference>
<dbReference type="Gene3D" id="2.60.120.330">
    <property type="entry name" value="B-lactam Antibiotic, Isopenicillin N Synthase, Chain"/>
    <property type="match status" value="1"/>
</dbReference>
<comment type="similarity">
    <text evidence="1 4">Belongs to the iron/ascorbate-dependent oxidoreductase family.</text>
</comment>
<dbReference type="AlphaFoldDB" id="A0A1R3GT38"/>
<dbReference type="PANTHER" id="PTHR47991">
    <property type="entry name" value="OXOGLUTARATE/IRON-DEPENDENT DIOXYGENASE"/>
    <property type="match status" value="1"/>
</dbReference>
<dbReference type="PROSITE" id="PS51471">
    <property type="entry name" value="FE2OG_OXY"/>
    <property type="match status" value="1"/>
</dbReference>
<dbReference type="OrthoDB" id="288590at2759"/>
<dbReference type="Gramene" id="OMO61285">
    <property type="protein sequence ID" value="OMO61285"/>
    <property type="gene ID" value="CCACVL1_23620"/>
</dbReference>
<dbReference type="Pfam" id="PF14226">
    <property type="entry name" value="DIOX_N"/>
    <property type="match status" value="1"/>
</dbReference>
<dbReference type="STRING" id="210143.A0A1R3GT38"/>
<evidence type="ECO:0000256" key="2">
    <source>
        <dbReference type="ARBA" id="ARBA00022723"/>
    </source>
</evidence>
<dbReference type="InterPro" id="IPR027443">
    <property type="entry name" value="IPNS-like_sf"/>
</dbReference>
<reference evidence="6 7" key="1">
    <citation type="submission" date="2013-09" db="EMBL/GenBank/DDBJ databases">
        <title>Corchorus capsularis genome sequencing.</title>
        <authorList>
            <person name="Alam M."/>
            <person name="Haque M.S."/>
            <person name="Islam M.S."/>
            <person name="Emdad E.M."/>
            <person name="Islam M.M."/>
            <person name="Ahmed B."/>
            <person name="Halim A."/>
            <person name="Hossen Q.M.M."/>
            <person name="Hossain M.Z."/>
            <person name="Ahmed R."/>
            <person name="Khan M.M."/>
            <person name="Islam R."/>
            <person name="Rashid M.M."/>
            <person name="Khan S.A."/>
            <person name="Rahman M.S."/>
            <person name="Alam M."/>
        </authorList>
    </citation>
    <scope>NUCLEOTIDE SEQUENCE [LARGE SCALE GENOMIC DNA]</scope>
    <source>
        <strain evidence="7">cv. CVL-1</strain>
        <tissue evidence="6">Whole seedling</tissue>
    </source>
</reference>
<dbReference type="InterPro" id="IPR044861">
    <property type="entry name" value="IPNS-like_FE2OG_OXY"/>
</dbReference>
<sequence>MAAAKITSVKALADLPGLSSIPTTYSIQSTPNIVNEEAVSDATESIPTIDFSLLTSTNPEERYKAIQELGKACEDWGFFVVTNHGVVESTMKGMIEACRAFFELTEEEKKEYEGKSVVDPIRFGTSTAPGDKVLFWRDYLKVLLHPSFNSPNKPPTFREFALEYGKGARYVAREIVRGICDSLGLEEDYIDKAFNLDNGVQRMVANFYPPCPQPELAMGLPPHSDHALLTLLIQNGIGGLQVEHEGKWININPIPNTFLANIGDFIQILSNGKYKSILHRAVVNSRDTRISIAIPHGPAIDAVVSPASKLIDPVCNPPIYRAVKYKEYLELNQSNTLDGKSCLEHIRIR</sequence>
<keyword evidence="6" id="KW-0223">Dioxygenase</keyword>
<keyword evidence="2 4" id="KW-0479">Metal-binding</keyword>
<proteinExistence type="inferred from homology"/>
<name>A0A1R3GT38_COCAP</name>
<dbReference type="EMBL" id="AWWV01013521">
    <property type="protein sequence ID" value="OMO61285.1"/>
    <property type="molecule type" value="Genomic_DNA"/>
</dbReference>
<evidence type="ECO:0000313" key="6">
    <source>
        <dbReference type="EMBL" id="OMO61285.1"/>
    </source>
</evidence>
<feature type="domain" description="Fe2OG dioxygenase" evidence="5">
    <location>
        <begin position="199"/>
        <end position="298"/>
    </location>
</feature>
<keyword evidence="3 4" id="KW-0408">Iron</keyword>